<dbReference type="OrthoDB" id="9759948at2"/>
<reference evidence="3 4" key="1">
    <citation type="submission" date="2013-07" db="EMBL/GenBank/DDBJ databases">
        <title>Comparative Genomic and Metabolomic Analysis of Twelve Strains of Pseudoalteromonas luteoviolacea.</title>
        <authorList>
            <person name="Vynne N.G."/>
            <person name="Mansson M."/>
            <person name="Gram L."/>
        </authorList>
    </citation>
    <scope>NUCLEOTIDE SEQUENCE [LARGE SCALE GENOMIC DNA]</scope>
    <source>
        <strain evidence="3 4">NCIMB 1942</strain>
    </source>
</reference>
<sequence>MILRFLSHVVVALLLLYSQLLSNRDSASLHEISSLPTWQSLIHSSEDKAQLSEPTFLLSNESFSATRELELTLELIISNIEKAYCRFPARTIFLKHHLNLNIPSLETTLASCPELKKYIEHVPFDQLELVFASEIFSSATSMMGHIFLKAGGKNFRDVEVNHSLAYFTEITTLNPAKLLTESLVTGMPGFLR</sequence>
<proteinExistence type="predicted"/>
<dbReference type="EMBL" id="AUXT01000220">
    <property type="protein sequence ID" value="KZN40853.1"/>
    <property type="molecule type" value="Genomic_DNA"/>
</dbReference>
<comment type="caution">
    <text evidence="3">The sequence shown here is derived from an EMBL/GenBank/DDBJ whole genome shotgun (WGS) entry which is preliminary data.</text>
</comment>
<dbReference type="Proteomes" id="UP000076587">
    <property type="component" value="Unassembled WGS sequence"/>
</dbReference>
<accession>A0A166XS50</accession>
<evidence type="ECO:0000313" key="4">
    <source>
        <dbReference type="Proteomes" id="UP000076587"/>
    </source>
</evidence>
<dbReference type="PATRIC" id="fig|1365253.3.peg.5117"/>
<name>A0A166XS50_9GAMM</name>
<dbReference type="InterPro" id="IPR025178">
    <property type="entry name" value="Lnb_N"/>
</dbReference>
<dbReference type="AlphaFoldDB" id="A0A166XS50"/>
<organism evidence="3 4">
    <name type="scientific">Pseudoalteromonas luteoviolacea NCIMB 1942</name>
    <dbReference type="NCBI Taxonomy" id="1365253"/>
    <lineage>
        <taxon>Bacteria</taxon>
        <taxon>Pseudomonadati</taxon>
        <taxon>Pseudomonadota</taxon>
        <taxon>Gammaproteobacteria</taxon>
        <taxon>Alteromonadales</taxon>
        <taxon>Pseudoalteromonadaceae</taxon>
        <taxon>Pseudoalteromonas</taxon>
    </lineage>
</organism>
<evidence type="ECO:0000259" key="1">
    <source>
        <dbReference type="Pfam" id="PF13387"/>
    </source>
</evidence>
<dbReference type="Pfam" id="PF25225">
    <property type="entry name" value="DUF7843"/>
    <property type="match status" value="1"/>
</dbReference>
<evidence type="ECO:0000313" key="3">
    <source>
        <dbReference type="EMBL" id="KZN40853.1"/>
    </source>
</evidence>
<protein>
    <submittedName>
        <fullName evidence="3">Uncharacterized protein</fullName>
    </submittedName>
</protein>
<feature type="domain" description="Lnb N-terminal periplasmic" evidence="1">
    <location>
        <begin position="116"/>
        <end position="190"/>
    </location>
</feature>
<evidence type="ECO:0000259" key="2">
    <source>
        <dbReference type="Pfam" id="PF25225"/>
    </source>
</evidence>
<feature type="domain" description="DUF7843" evidence="2">
    <location>
        <begin position="31"/>
        <end position="96"/>
    </location>
</feature>
<dbReference type="Pfam" id="PF13387">
    <property type="entry name" value="Lnb_N"/>
    <property type="match status" value="1"/>
</dbReference>
<gene>
    <name evidence="3" type="ORF">N482_20800</name>
</gene>
<dbReference type="InterPro" id="IPR057165">
    <property type="entry name" value="DUF7843"/>
</dbReference>